<gene>
    <name evidence="8" type="ORF">INT43_000472</name>
</gene>
<dbReference type="Proteomes" id="UP000654370">
    <property type="component" value="Unassembled WGS sequence"/>
</dbReference>
<dbReference type="OrthoDB" id="48041at2759"/>
<evidence type="ECO:0000256" key="5">
    <source>
        <dbReference type="ARBA" id="ARBA00034031"/>
    </source>
</evidence>
<comment type="similarity">
    <text evidence="1">Belongs to the tRNA-intron endonuclease family.</text>
</comment>
<reference evidence="8" key="1">
    <citation type="submission" date="2020-12" db="EMBL/GenBank/DDBJ databases">
        <title>Metabolic potential, ecology and presence of endohyphal bacteria is reflected in genomic diversity of Mucoromycotina.</title>
        <authorList>
            <person name="Muszewska A."/>
            <person name="Okrasinska A."/>
            <person name="Steczkiewicz K."/>
            <person name="Drgas O."/>
            <person name="Orlowska M."/>
            <person name="Perlinska-Lenart U."/>
            <person name="Aleksandrzak-Piekarczyk T."/>
            <person name="Szatraj K."/>
            <person name="Zielenkiewicz U."/>
            <person name="Pilsyk S."/>
            <person name="Malc E."/>
            <person name="Mieczkowski P."/>
            <person name="Kruszewska J.S."/>
            <person name="Biernat P."/>
            <person name="Pawlowska J."/>
        </authorList>
    </citation>
    <scope>NUCLEOTIDE SEQUENCE</scope>
    <source>
        <strain evidence="8">WA0000067209</strain>
    </source>
</reference>
<dbReference type="GO" id="GO:0003676">
    <property type="term" value="F:nucleic acid binding"/>
    <property type="evidence" value="ECO:0007669"/>
    <property type="project" value="InterPro"/>
</dbReference>
<dbReference type="InterPro" id="IPR006676">
    <property type="entry name" value="tRNA_splic"/>
</dbReference>
<evidence type="ECO:0000256" key="3">
    <source>
        <dbReference type="ARBA" id="ARBA00022694"/>
    </source>
</evidence>
<evidence type="ECO:0000256" key="2">
    <source>
        <dbReference type="ARBA" id="ARBA00012573"/>
    </source>
</evidence>
<evidence type="ECO:0000256" key="1">
    <source>
        <dbReference type="ARBA" id="ARBA00008078"/>
    </source>
</evidence>
<sequence>MAGSLPSQPLQNTFYGLPLVLLPEEVYFLHQHGLTSITNTNIGWNYPTTDFERDRCVVFEHLWSLGLYVTSGTKFGGDFLVYPGDPTRYHSHYVVTIVAEEATIDARSLVAAGRLGSNVKKTQVKACVSNGSVRLWSIQWAAI</sequence>
<name>A0A8H7Q272_MORIS</name>
<protein>
    <recommendedName>
        <fullName evidence="2">tRNA-intron lyase</fullName>
        <ecNumber evidence="2">4.6.1.16</ecNumber>
    </recommendedName>
</protein>
<dbReference type="Pfam" id="PF26577">
    <property type="entry name" value="TSEN34_N"/>
    <property type="match status" value="1"/>
</dbReference>
<evidence type="ECO:0000256" key="4">
    <source>
        <dbReference type="ARBA" id="ARBA00023239"/>
    </source>
</evidence>
<dbReference type="PANTHER" id="PTHR13070">
    <property type="entry name" value="TRNA-SPLICING ENDONUCLEASE SUBUNIT SEN34-RELATED"/>
    <property type="match status" value="1"/>
</dbReference>
<dbReference type="Pfam" id="PF01974">
    <property type="entry name" value="tRNA_int_endo"/>
    <property type="match status" value="1"/>
</dbReference>
<dbReference type="InterPro" id="IPR036167">
    <property type="entry name" value="tRNA_intron_Endo_cat-like_sf"/>
</dbReference>
<dbReference type="InterPro" id="IPR011856">
    <property type="entry name" value="tRNA_endonuc-like_dom_sf"/>
</dbReference>
<dbReference type="PANTHER" id="PTHR13070:SF0">
    <property type="entry name" value="TRNA-SPLICING ENDONUCLEASE SUBUNIT SEN34"/>
    <property type="match status" value="1"/>
</dbReference>
<keyword evidence="9" id="KW-1185">Reference proteome</keyword>
<evidence type="ECO:0000259" key="6">
    <source>
        <dbReference type="Pfam" id="PF01974"/>
    </source>
</evidence>
<feature type="domain" description="tRNA intron endonuclease catalytic" evidence="6">
    <location>
        <begin position="54"/>
        <end position="133"/>
    </location>
</feature>
<evidence type="ECO:0000313" key="9">
    <source>
        <dbReference type="Proteomes" id="UP000654370"/>
    </source>
</evidence>
<dbReference type="EMBL" id="JAEPQZ010000002">
    <property type="protein sequence ID" value="KAG2184563.1"/>
    <property type="molecule type" value="Genomic_DNA"/>
</dbReference>
<dbReference type="GO" id="GO:0000379">
    <property type="term" value="P:tRNA-type intron splice site recognition and cleavage"/>
    <property type="evidence" value="ECO:0007669"/>
    <property type="project" value="TreeGrafter"/>
</dbReference>
<keyword evidence="3" id="KW-0819">tRNA processing</keyword>
<dbReference type="NCBIfam" id="TIGR00324">
    <property type="entry name" value="endA"/>
    <property type="match status" value="1"/>
</dbReference>
<dbReference type="AlphaFoldDB" id="A0A8H7Q272"/>
<dbReference type="InterPro" id="IPR059049">
    <property type="entry name" value="TSEN34_N"/>
</dbReference>
<accession>A0A8H7Q272</accession>
<dbReference type="EC" id="4.6.1.16" evidence="2"/>
<keyword evidence="4" id="KW-0456">Lyase</keyword>
<dbReference type="SUPFAM" id="SSF53032">
    <property type="entry name" value="tRNA-intron endonuclease catalytic domain-like"/>
    <property type="match status" value="1"/>
</dbReference>
<comment type="catalytic activity">
    <reaction evidence="5">
        <text>pretRNA = a 3'-half-tRNA molecule with a 5'-OH end + a 5'-half-tRNA molecule with a 2',3'-cyclic phosphate end + an intron with a 2',3'-cyclic phosphate and a 5'-hydroxyl terminus.</text>
        <dbReference type="EC" id="4.6.1.16"/>
    </reaction>
</comment>
<evidence type="ECO:0000259" key="7">
    <source>
        <dbReference type="Pfam" id="PF26577"/>
    </source>
</evidence>
<feature type="domain" description="TSEN34 N-terminal" evidence="7">
    <location>
        <begin position="2"/>
        <end position="37"/>
    </location>
</feature>
<organism evidence="8 9">
    <name type="scientific">Mortierella isabellina</name>
    <name type="common">Filamentous fungus</name>
    <name type="synonym">Umbelopsis isabellina</name>
    <dbReference type="NCBI Taxonomy" id="91625"/>
    <lineage>
        <taxon>Eukaryota</taxon>
        <taxon>Fungi</taxon>
        <taxon>Fungi incertae sedis</taxon>
        <taxon>Mucoromycota</taxon>
        <taxon>Mucoromycotina</taxon>
        <taxon>Umbelopsidomycetes</taxon>
        <taxon>Umbelopsidales</taxon>
        <taxon>Umbelopsidaceae</taxon>
        <taxon>Umbelopsis</taxon>
    </lineage>
</organism>
<comment type="caution">
    <text evidence="8">The sequence shown here is derived from an EMBL/GenBank/DDBJ whole genome shotgun (WGS) entry which is preliminary data.</text>
</comment>
<proteinExistence type="inferred from homology"/>
<dbReference type="GO" id="GO:0000213">
    <property type="term" value="F:tRNA-intron lyase activity"/>
    <property type="evidence" value="ECO:0007669"/>
    <property type="project" value="UniProtKB-EC"/>
</dbReference>
<dbReference type="InterPro" id="IPR006677">
    <property type="entry name" value="tRNA_intron_Endonuc_cat-like"/>
</dbReference>
<dbReference type="CDD" id="cd22363">
    <property type="entry name" value="tRNA-intron_lyase_C"/>
    <property type="match status" value="1"/>
</dbReference>
<dbReference type="Gene3D" id="3.40.1350.10">
    <property type="match status" value="1"/>
</dbReference>
<evidence type="ECO:0000313" key="8">
    <source>
        <dbReference type="EMBL" id="KAG2184563.1"/>
    </source>
</evidence>
<dbReference type="GO" id="GO:0005634">
    <property type="term" value="C:nucleus"/>
    <property type="evidence" value="ECO:0007669"/>
    <property type="project" value="UniProtKB-ARBA"/>
</dbReference>